<feature type="transmembrane region" description="Helical" evidence="6">
    <location>
        <begin position="127"/>
        <end position="150"/>
    </location>
</feature>
<keyword evidence="5 6" id="KW-0472">Membrane</keyword>
<protein>
    <recommendedName>
        <fullName evidence="8">Branched-chain amino acid ABC transporter permease</fullName>
    </recommendedName>
</protein>
<proteinExistence type="predicted"/>
<dbReference type="InterPro" id="IPR043428">
    <property type="entry name" value="LivM-like"/>
</dbReference>
<reference evidence="7" key="1">
    <citation type="journal article" date="2015" name="Nature">
        <title>Complex archaea that bridge the gap between prokaryotes and eukaryotes.</title>
        <authorList>
            <person name="Spang A."/>
            <person name="Saw J.H."/>
            <person name="Jorgensen S.L."/>
            <person name="Zaremba-Niedzwiedzka K."/>
            <person name="Martijn J."/>
            <person name="Lind A.E."/>
            <person name="van Eijk R."/>
            <person name="Schleper C."/>
            <person name="Guy L."/>
            <person name="Ettema T.J."/>
        </authorList>
    </citation>
    <scope>NUCLEOTIDE SEQUENCE</scope>
</reference>
<gene>
    <name evidence="7" type="ORF">LCGC14_1225710</name>
</gene>
<dbReference type="EMBL" id="LAZR01006495">
    <property type="protein sequence ID" value="KKM91718.1"/>
    <property type="molecule type" value="Genomic_DNA"/>
</dbReference>
<dbReference type="GO" id="GO:0005886">
    <property type="term" value="C:plasma membrane"/>
    <property type="evidence" value="ECO:0007669"/>
    <property type="project" value="UniProtKB-SubCell"/>
</dbReference>
<dbReference type="AlphaFoldDB" id="A0A0F9LDY1"/>
<feature type="transmembrane region" description="Helical" evidence="6">
    <location>
        <begin position="157"/>
        <end position="176"/>
    </location>
</feature>
<evidence type="ECO:0000256" key="6">
    <source>
        <dbReference type="SAM" id="Phobius"/>
    </source>
</evidence>
<sequence length="389" mass="42942">MSKLKEVLSEKITGFPSYFKSWVKTFKGGLTVFILLILAILPFLSMGRRTFIRALSLALIFSIFAASWDFLTGIAGQVSFGHAIFFGISGYLCAFVLKFQAWYASFIFLFIASFFCLFVILPKERLYLFVIFLLVSELLFLGFMSVVFLLDAMWFSIITGAIGAVFFGLLVGIPSLRFKGPYLALGTLTFNMILIKIFLMGSLAFLLFGSEGIPAIPTKLAADATVEFFILLISMVISLIIIIQITKSKFGTVLKSIRDDEIGADASGINTTKYKIHAFMISALFAGLAGSFYALYIGAVNPTGNFGMINSFFVIIMASLGGVATISGSAVGAFFFILLEFFLIEAGFLNWVYLLFSIILIIVVRFAVNGILRPMLERIKDLWDVLLGK</sequence>
<feature type="transmembrane region" description="Helical" evidence="6">
    <location>
        <begin position="182"/>
        <end position="208"/>
    </location>
</feature>
<dbReference type="PANTHER" id="PTHR30482">
    <property type="entry name" value="HIGH-AFFINITY BRANCHED-CHAIN AMINO ACID TRANSPORT SYSTEM PERMEASE"/>
    <property type="match status" value="1"/>
</dbReference>
<keyword evidence="2" id="KW-1003">Cell membrane</keyword>
<evidence type="ECO:0000256" key="4">
    <source>
        <dbReference type="ARBA" id="ARBA00022989"/>
    </source>
</evidence>
<evidence type="ECO:0000256" key="2">
    <source>
        <dbReference type="ARBA" id="ARBA00022475"/>
    </source>
</evidence>
<dbReference type="PANTHER" id="PTHR30482:SF10">
    <property type="entry name" value="HIGH-AFFINITY BRANCHED-CHAIN AMINO ACID TRANSPORT PROTEIN BRAE"/>
    <property type="match status" value="1"/>
</dbReference>
<evidence type="ECO:0000313" key="7">
    <source>
        <dbReference type="EMBL" id="KKM91718.1"/>
    </source>
</evidence>
<comment type="caution">
    <text evidence="7">The sequence shown here is derived from an EMBL/GenBank/DDBJ whole genome shotgun (WGS) entry which is preliminary data.</text>
</comment>
<keyword evidence="3 6" id="KW-0812">Transmembrane</keyword>
<keyword evidence="4 6" id="KW-1133">Transmembrane helix</keyword>
<feature type="transmembrane region" description="Helical" evidence="6">
    <location>
        <begin position="101"/>
        <end position="121"/>
    </location>
</feature>
<feature type="transmembrane region" description="Helical" evidence="6">
    <location>
        <begin position="220"/>
        <end position="245"/>
    </location>
</feature>
<feature type="transmembrane region" description="Helical" evidence="6">
    <location>
        <begin position="51"/>
        <end position="68"/>
    </location>
</feature>
<feature type="transmembrane region" description="Helical" evidence="6">
    <location>
        <begin position="25"/>
        <end position="44"/>
    </location>
</feature>
<evidence type="ECO:0000256" key="3">
    <source>
        <dbReference type="ARBA" id="ARBA00022692"/>
    </source>
</evidence>
<feature type="transmembrane region" description="Helical" evidence="6">
    <location>
        <begin position="351"/>
        <end position="372"/>
    </location>
</feature>
<feature type="transmembrane region" description="Helical" evidence="6">
    <location>
        <begin position="312"/>
        <end position="339"/>
    </location>
</feature>
<comment type="subcellular location">
    <subcellularLocation>
        <location evidence="1">Cell membrane</location>
        <topology evidence="1">Multi-pass membrane protein</topology>
    </subcellularLocation>
</comment>
<evidence type="ECO:0008006" key="8">
    <source>
        <dbReference type="Google" id="ProtNLM"/>
    </source>
</evidence>
<dbReference type="CDD" id="cd06581">
    <property type="entry name" value="TM_PBP1_LivM_like"/>
    <property type="match status" value="1"/>
</dbReference>
<evidence type="ECO:0000256" key="5">
    <source>
        <dbReference type="ARBA" id="ARBA00023136"/>
    </source>
</evidence>
<dbReference type="Pfam" id="PF02653">
    <property type="entry name" value="BPD_transp_2"/>
    <property type="match status" value="1"/>
</dbReference>
<dbReference type="InterPro" id="IPR001851">
    <property type="entry name" value="ABC_transp_permease"/>
</dbReference>
<dbReference type="GO" id="GO:0015658">
    <property type="term" value="F:branched-chain amino acid transmembrane transporter activity"/>
    <property type="evidence" value="ECO:0007669"/>
    <property type="project" value="InterPro"/>
</dbReference>
<accession>A0A0F9LDY1</accession>
<organism evidence="7">
    <name type="scientific">marine sediment metagenome</name>
    <dbReference type="NCBI Taxonomy" id="412755"/>
    <lineage>
        <taxon>unclassified sequences</taxon>
        <taxon>metagenomes</taxon>
        <taxon>ecological metagenomes</taxon>
    </lineage>
</organism>
<name>A0A0F9LDY1_9ZZZZ</name>
<evidence type="ECO:0000256" key="1">
    <source>
        <dbReference type="ARBA" id="ARBA00004651"/>
    </source>
</evidence>
<feature type="transmembrane region" description="Helical" evidence="6">
    <location>
        <begin position="276"/>
        <end position="300"/>
    </location>
</feature>